<dbReference type="InterPro" id="IPR004312">
    <property type="entry name" value="ATHILA_Orf1_C"/>
</dbReference>
<evidence type="ECO:0000256" key="1">
    <source>
        <dbReference type="SAM" id="MobiDB-lite"/>
    </source>
</evidence>
<dbReference type="AlphaFoldDB" id="A0AAW2IU39"/>
<sequence length="266" mass="30629">MGKEFSMTLTDFNIALGFTTTDLARTHEYQNSLCDYRDDFNAIKEWKDLATDPLIYHPSRSKAHKLKNPVLKYVHRFLAFNFSGRKDTSGICSKAELFFLWCMKRGIKVNLGFWLATQIQSSLNRNRALILGSCITLLAIKLGVFDPDHHNLHLACNIEPLDMACLSRMGLVTYNGNFFEFVNAEKSSTTPSRRSLVDESDDTEEETENDHTDNDEEETAIPVKQVKKNQRMLAKTKPRKGMTHTWRTWLELQHTNKPRWTTLHGA</sequence>
<feature type="compositionally biased region" description="Acidic residues" evidence="1">
    <location>
        <begin position="198"/>
        <end position="219"/>
    </location>
</feature>
<organism evidence="3">
    <name type="scientific">Sesamum angustifolium</name>
    <dbReference type="NCBI Taxonomy" id="2727405"/>
    <lineage>
        <taxon>Eukaryota</taxon>
        <taxon>Viridiplantae</taxon>
        <taxon>Streptophyta</taxon>
        <taxon>Embryophyta</taxon>
        <taxon>Tracheophyta</taxon>
        <taxon>Spermatophyta</taxon>
        <taxon>Magnoliopsida</taxon>
        <taxon>eudicotyledons</taxon>
        <taxon>Gunneridae</taxon>
        <taxon>Pentapetalae</taxon>
        <taxon>asterids</taxon>
        <taxon>lamiids</taxon>
        <taxon>Lamiales</taxon>
        <taxon>Pedaliaceae</taxon>
        <taxon>Sesamum</taxon>
    </lineage>
</organism>
<protein>
    <recommendedName>
        <fullName evidence="2">Arabidopsis retrotransposon Orf1 C-terminal domain-containing protein</fullName>
    </recommendedName>
</protein>
<evidence type="ECO:0000259" key="2">
    <source>
        <dbReference type="Pfam" id="PF03078"/>
    </source>
</evidence>
<dbReference type="EMBL" id="JACGWK010001578">
    <property type="protein sequence ID" value="KAL0285694.1"/>
    <property type="molecule type" value="Genomic_DNA"/>
</dbReference>
<evidence type="ECO:0000313" key="3">
    <source>
        <dbReference type="EMBL" id="KAL0285694.1"/>
    </source>
</evidence>
<comment type="caution">
    <text evidence="3">The sequence shown here is derived from an EMBL/GenBank/DDBJ whole genome shotgun (WGS) entry which is preliminary data.</text>
</comment>
<gene>
    <name evidence="3" type="ORF">Sangu_2767900</name>
</gene>
<dbReference type="Pfam" id="PF03078">
    <property type="entry name" value="ATHILA"/>
    <property type="match status" value="1"/>
</dbReference>
<reference evidence="3" key="2">
    <citation type="journal article" date="2024" name="Plant">
        <title>Genomic evolution and insights into agronomic trait innovations of Sesamum species.</title>
        <authorList>
            <person name="Miao H."/>
            <person name="Wang L."/>
            <person name="Qu L."/>
            <person name="Liu H."/>
            <person name="Sun Y."/>
            <person name="Le M."/>
            <person name="Wang Q."/>
            <person name="Wei S."/>
            <person name="Zheng Y."/>
            <person name="Lin W."/>
            <person name="Duan Y."/>
            <person name="Cao H."/>
            <person name="Xiong S."/>
            <person name="Wang X."/>
            <person name="Wei L."/>
            <person name="Li C."/>
            <person name="Ma Q."/>
            <person name="Ju M."/>
            <person name="Zhao R."/>
            <person name="Li G."/>
            <person name="Mu C."/>
            <person name="Tian Q."/>
            <person name="Mei H."/>
            <person name="Zhang T."/>
            <person name="Gao T."/>
            <person name="Zhang H."/>
        </authorList>
    </citation>
    <scope>NUCLEOTIDE SEQUENCE</scope>
    <source>
        <strain evidence="3">G01</strain>
    </source>
</reference>
<accession>A0AAW2IU39</accession>
<feature type="domain" description="Arabidopsis retrotransposon Orf1 C-terminal" evidence="2">
    <location>
        <begin position="44"/>
        <end position="97"/>
    </location>
</feature>
<reference evidence="3" key="1">
    <citation type="submission" date="2020-06" db="EMBL/GenBank/DDBJ databases">
        <authorList>
            <person name="Li T."/>
            <person name="Hu X."/>
            <person name="Zhang T."/>
            <person name="Song X."/>
            <person name="Zhang H."/>
            <person name="Dai N."/>
            <person name="Sheng W."/>
            <person name="Hou X."/>
            <person name="Wei L."/>
        </authorList>
    </citation>
    <scope>NUCLEOTIDE SEQUENCE</scope>
    <source>
        <strain evidence="3">G01</strain>
        <tissue evidence="3">Leaf</tissue>
    </source>
</reference>
<proteinExistence type="predicted"/>
<feature type="region of interest" description="Disordered" evidence="1">
    <location>
        <begin position="190"/>
        <end position="220"/>
    </location>
</feature>
<name>A0AAW2IU39_9LAMI</name>